<keyword evidence="3" id="KW-1185">Reference proteome</keyword>
<dbReference type="RefSeq" id="WP_092540433.1">
    <property type="nucleotide sequence ID" value="NZ_FOKV01000001.1"/>
</dbReference>
<accession>A0A1I1F0K9</accession>
<organism evidence="2 3">
    <name type="scientific">Zunongwangia mangrovi</name>
    <dbReference type="NCBI Taxonomy" id="1334022"/>
    <lineage>
        <taxon>Bacteria</taxon>
        <taxon>Pseudomonadati</taxon>
        <taxon>Bacteroidota</taxon>
        <taxon>Flavobacteriia</taxon>
        <taxon>Flavobacteriales</taxon>
        <taxon>Flavobacteriaceae</taxon>
        <taxon>Zunongwangia</taxon>
    </lineage>
</organism>
<dbReference type="Pfam" id="PF13566">
    <property type="entry name" value="DUF4130"/>
    <property type="match status" value="1"/>
</dbReference>
<dbReference type="EMBL" id="FOKV01000001">
    <property type="protein sequence ID" value="SFB92432.1"/>
    <property type="molecule type" value="Genomic_DNA"/>
</dbReference>
<dbReference type="NCBIfam" id="TIGR03915">
    <property type="entry name" value="SAM_7_link_chp"/>
    <property type="match status" value="1"/>
</dbReference>
<dbReference type="OrthoDB" id="5290748at2"/>
<reference evidence="3" key="1">
    <citation type="submission" date="2016-10" db="EMBL/GenBank/DDBJ databases">
        <authorList>
            <person name="Varghese N."/>
            <person name="Submissions S."/>
        </authorList>
    </citation>
    <scope>NUCLEOTIDE SEQUENCE [LARGE SCALE GENOMIC DNA]</scope>
    <source>
        <strain evidence="3">DSM 24499</strain>
    </source>
</reference>
<evidence type="ECO:0000259" key="1">
    <source>
        <dbReference type="Pfam" id="PF13566"/>
    </source>
</evidence>
<evidence type="ECO:0000313" key="3">
    <source>
        <dbReference type="Proteomes" id="UP000199438"/>
    </source>
</evidence>
<dbReference type="InterPro" id="IPR023875">
    <property type="entry name" value="DNA_repair_put"/>
</dbReference>
<protein>
    <submittedName>
        <fullName evidence="2">Probable DNA metabolism protein</fullName>
    </submittedName>
</protein>
<evidence type="ECO:0000313" key="2">
    <source>
        <dbReference type="EMBL" id="SFB92432.1"/>
    </source>
</evidence>
<sequence length="255" mass="30619">MHPKILIYDGTFKGLLTCIFQIYEEKLTEYSIYPEGYNQNDFFANQEHVITDEEKSGRVLESFKKYTSKKAVHRIYRAFLSEIPGVELLIVDFFKHIFEQKTDLSDDFSHPPILKIAQIDRKVGREKHRMEAFIRFELLKDGIFFTKIAPDFNVLPLILKHFKNRYADQQWIIYDEKRQFGLYYNLNKVTPISLDFKNNSKKNTNILHEDEISFQKLWKSYFDASNIKSRKNTKLHLQHVPKRYWKYLTEKTIIM</sequence>
<name>A0A1I1F0K9_9FLAO</name>
<dbReference type="Proteomes" id="UP000199438">
    <property type="component" value="Unassembled WGS sequence"/>
</dbReference>
<feature type="domain" description="DUF4130" evidence="1">
    <location>
        <begin position="86"/>
        <end position="250"/>
    </location>
</feature>
<proteinExistence type="predicted"/>
<dbReference type="AlphaFoldDB" id="A0A1I1F0K9"/>
<dbReference type="InterPro" id="IPR025404">
    <property type="entry name" value="DUF4130"/>
</dbReference>
<dbReference type="STRING" id="1334022.SAMN04487907_1011199"/>
<gene>
    <name evidence="2" type="ORF">SAMN04487907_1011199</name>
</gene>